<dbReference type="STRING" id="28445.BHQ20_19215"/>
<feature type="compositionally biased region" description="Polar residues" evidence="1">
    <location>
        <begin position="97"/>
        <end position="110"/>
    </location>
</feature>
<dbReference type="EMBL" id="MVHT01000031">
    <property type="protein sequence ID" value="ORB05354.1"/>
    <property type="molecule type" value="Genomic_DNA"/>
</dbReference>
<evidence type="ECO:0000256" key="1">
    <source>
        <dbReference type="SAM" id="MobiDB-lite"/>
    </source>
</evidence>
<keyword evidence="3" id="KW-1185">Reference proteome</keyword>
<dbReference type="AlphaFoldDB" id="A0A1E3SAC1"/>
<protein>
    <submittedName>
        <fullName evidence="2">Uncharacterized protein</fullName>
    </submittedName>
</protein>
<feature type="compositionally biased region" description="Low complexity" evidence="1">
    <location>
        <begin position="1"/>
        <end position="20"/>
    </location>
</feature>
<accession>A0A1E3SAC1</accession>
<evidence type="ECO:0000313" key="3">
    <source>
        <dbReference type="Proteomes" id="UP000192739"/>
    </source>
</evidence>
<feature type="region of interest" description="Disordered" evidence="1">
    <location>
        <begin position="97"/>
        <end position="124"/>
    </location>
</feature>
<evidence type="ECO:0000313" key="2">
    <source>
        <dbReference type="EMBL" id="ORB05354.1"/>
    </source>
</evidence>
<sequence length="199" mass="20405">MPSTTTSQTSPTSTSVSATPGAARTLPGDGTFRMGEDLQPGTYRSSGGDSCSWERLRGLSGTSRDVIEHGEGTEPQVVRILPSDAAFKTKHCGDWTPQSSGALTSATTPVSLPPGANTCPTSDEPVSGLTHAAVGSTATTCAFAERVRQAYGAGGPPTSAPRQVYAESPVTGQQYSMTCIPNGSLVVCNGGNDAVVYLY</sequence>
<reference evidence="2 3" key="1">
    <citation type="submission" date="2017-02" db="EMBL/GenBank/DDBJ databases">
        <title>The new phylogeny of genus Mycobacterium.</title>
        <authorList>
            <person name="Tortoli E."/>
            <person name="Trovato A."/>
            <person name="Cirillo D.M."/>
        </authorList>
    </citation>
    <scope>NUCLEOTIDE SEQUENCE [LARGE SCALE GENOMIC DNA]</scope>
    <source>
        <strain evidence="2 3">DSM 44049</strain>
    </source>
</reference>
<proteinExistence type="predicted"/>
<organism evidence="2 3">
    <name type="scientific">Mycobacterium intermedium</name>
    <dbReference type="NCBI Taxonomy" id="28445"/>
    <lineage>
        <taxon>Bacteria</taxon>
        <taxon>Bacillati</taxon>
        <taxon>Actinomycetota</taxon>
        <taxon>Actinomycetes</taxon>
        <taxon>Mycobacteriales</taxon>
        <taxon>Mycobacteriaceae</taxon>
        <taxon>Mycobacterium</taxon>
        <taxon>Mycobacterium simiae complex</taxon>
    </lineage>
</organism>
<name>A0A1E3SAC1_MYCIE</name>
<gene>
    <name evidence="2" type="ORF">BST27_13200</name>
</gene>
<comment type="caution">
    <text evidence="2">The sequence shown here is derived from an EMBL/GenBank/DDBJ whole genome shotgun (WGS) entry which is preliminary data.</text>
</comment>
<dbReference type="Proteomes" id="UP000192739">
    <property type="component" value="Unassembled WGS sequence"/>
</dbReference>
<feature type="region of interest" description="Disordered" evidence="1">
    <location>
        <begin position="1"/>
        <end position="50"/>
    </location>
</feature>